<proteinExistence type="inferred from homology"/>
<evidence type="ECO:0000256" key="9">
    <source>
        <dbReference type="PROSITE-ProRule" id="PRU00958"/>
    </source>
</evidence>
<dbReference type="Proteomes" id="UP000549394">
    <property type="component" value="Unassembled WGS sequence"/>
</dbReference>
<keyword evidence="6 9" id="KW-0694">RNA-binding</keyword>
<evidence type="ECO:0000313" key="12">
    <source>
        <dbReference type="Proteomes" id="UP000549394"/>
    </source>
</evidence>
<evidence type="ECO:0000256" key="5">
    <source>
        <dbReference type="ARBA" id="ARBA00022694"/>
    </source>
</evidence>
<keyword evidence="5 9" id="KW-0819">tRNA processing</keyword>
<keyword evidence="2 9" id="KW-0489">Methyltransferase</keyword>
<evidence type="ECO:0000256" key="8">
    <source>
        <dbReference type="ARBA" id="ARBA00051897"/>
    </source>
</evidence>
<dbReference type="NCBIfam" id="TIGR00308">
    <property type="entry name" value="TRM1"/>
    <property type="match status" value="1"/>
</dbReference>
<name>A0A7I8W2W4_9ANNE</name>
<evidence type="ECO:0000313" key="11">
    <source>
        <dbReference type="EMBL" id="CAD5122513.1"/>
    </source>
</evidence>
<sequence length="485" mass="54517">MASSETEQERIKEGLAEVFTTSSTFYNPVQQFNRDTTVTVINGYIKNQKGSKIRVLEALAASGLRSIRFAKEIPGISEIVCNDFSTEAVECIKKNIELNGVQDIVKPNCEDAMLLMQKCKKRELQFDIVDLDPYGCAGPFLDGAVQCIKNGGLLAVTCTDLAILCGNAFESCHAKYGSVSLKSKACHELALRIVLRSIESAANRYGRYIEPLISISVDFYVRIFVKVHYGMQQAKKSVCKLSMIYQCSGCSSLHFQPMATPKTEHTFAFARGPPVGETCTFCLHKFHLGGPIWSDRIHNLDFINQLLVDLADLKNLGTKERIQGIFTVIKEELQDVPLYYVLDSLASTIRCSAPSQNAFRSAILNAGYKVSYSHAEKNSVKTNAPMSLLWDIFRSWVKKNPISDRHLTDGSVVKEILSKEPQTTIEFDFHDQAIPDSKKKGLLRWQKNPQPEWGPKTRAKKTNETQAEKRERNQGKRKKRKLEQS</sequence>
<dbReference type="GO" id="GO:0005634">
    <property type="term" value="C:nucleus"/>
    <property type="evidence" value="ECO:0007669"/>
    <property type="project" value="TreeGrafter"/>
</dbReference>
<dbReference type="Gene3D" id="3.40.50.150">
    <property type="entry name" value="Vaccinia Virus protein VP39"/>
    <property type="match status" value="1"/>
</dbReference>
<dbReference type="PROSITE" id="PS51626">
    <property type="entry name" value="SAM_MT_TRM1"/>
    <property type="match status" value="1"/>
</dbReference>
<keyword evidence="12" id="KW-1185">Reference proteome</keyword>
<comment type="similarity">
    <text evidence="9">Belongs to the class I-like SAM-binding methyltransferase superfamily. Trm1 family.</text>
</comment>
<dbReference type="Pfam" id="PF02005">
    <property type="entry name" value="TRM"/>
    <property type="match status" value="1"/>
</dbReference>
<evidence type="ECO:0000256" key="6">
    <source>
        <dbReference type="ARBA" id="ARBA00022884"/>
    </source>
</evidence>
<evidence type="ECO:0000256" key="7">
    <source>
        <dbReference type="ARBA" id="ARBA00039099"/>
    </source>
</evidence>
<dbReference type="EMBL" id="CAJFCJ010000017">
    <property type="protein sequence ID" value="CAD5122513.1"/>
    <property type="molecule type" value="Genomic_DNA"/>
</dbReference>
<evidence type="ECO:0000256" key="3">
    <source>
        <dbReference type="ARBA" id="ARBA00022679"/>
    </source>
</evidence>
<keyword evidence="4 9" id="KW-0949">S-adenosyl-L-methionine</keyword>
<dbReference type="InterPro" id="IPR029063">
    <property type="entry name" value="SAM-dependent_MTases_sf"/>
</dbReference>
<accession>A0A7I8W2W4</accession>
<comment type="caution">
    <text evidence="11">The sequence shown here is derived from an EMBL/GenBank/DDBJ whole genome shotgun (WGS) entry which is preliminary data.</text>
</comment>
<comment type="catalytic activity">
    <reaction evidence="8 9">
        <text>guanosine(26) in tRNA + 2 S-adenosyl-L-methionine = N(2)-dimethylguanosine(26) in tRNA + 2 S-adenosyl-L-homocysteine + 2 H(+)</text>
        <dbReference type="Rhea" id="RHEA:43140"/>
        <dbReference type="Rhea" id="RHEA-COMP:10359"/>
        <dbReference type="Rhea" id="RHEA-COMP:10360"/>
        <dbReference type="ChEBI" id="CHEBI:15378"/>
        <dbReference type="ChEBI" id="CHEBI:57856"/>
        <dbReference type="ChEBI" id="CHEBI:59789"/>
        <dbReference type="ChEBI" id="CHEBI:74269"/>
        <dbReference type="ChEBI" id="CHEBI:74513"/>
        <dbReference type="EC" id="2.1.1.216"/>
    </reaction>
</comment>
<feature type="compositionally biased region" description="Basic and acidic residues" evidence="10">
    <location>
        <begin position="461"/>
        <end position="474"/>
    </location>
</feature>
<evidence type="ECO:0000256" key="10">
    <source>
        <dbReference type="SAM" id="MobiDB-lite"/>
    </source>
</evidence>
<reference evidence="11 12" key="1">
    <citation type="submission" date="2020-08" db="EMBL/GenBank/DDBJ databases">
        <authorList>
            <person name="Hejnol A."/>
        </authorList>
    </citation>
    <scope>NUCLEOTIDE SEQUENCE [LARGE SCALE GENOMIC DNA]</scope>
</reference>
<dbReference type="PANTHER" id="PTHR10631:SF3">
    <property type="entry name" value="TRNA (GUANINE(26)-N(2))-DIMETHYLTRANSFERASE"/>
    <property type="match status" value="1"/>
</dbReference>
<dbReference type="InterPro" id="IPR002905">
    <property type="entry name" value="Trm1"/>
</dbReference>
<dbReference type="GO" id="GO:0160104">
    <property type="term" value="F:tRNA (guanine(26)-N2)-dimethyltransferase activity"/>
    <property type="evidence" value="ECO:0007669"/>
    <property type="project" value="UniProtKB-UniRule"/>
</dbReference>
<keyword evidence="3 9" id="KW-0808">Transferase</keyword>
<dbReference type="SUPFAM" id="SSF53335">
    <property type="entry name" value="S-adenosyl-L-methionine-dependent methyltransferases"/>
    <property type="match status" value="1"/>
</dbReference>
<dbReference type="GO" id="GO:0000049">
    <property type="term" value="F:tRNA binding"/>
    <property type="evidence" value="ECO:0007669"/>
    <property type="project" value="UniProtKB-UniRule"/>
</dbReference>
<feature type="region of interest" description="Disordered" evidence="10">
    <location>
        <begin position="438"/>
        <end position="485"/>
    </location>
</feature>
<dbReference type="Gene3D" id="3.30.56.70">
    <property type="entry name" value="N2,N2-dimethylguanosine tRNA methyltransferase, C-terminal domain"/>
    <property type="match status" value="1"/>
</dbReference>
<keyword evidence="1 9" id="KW-0820">tRNA-binding</keyword>
<dbReference type="FunFam" id="3.30.56.70:FF:000001">
    <property type="entry name" value="tRNA (guanine(26)-N(2))-dimethyltransferase"/>
    <property type="match status" value="1"/>
</dbReference>
<evidence type="ECO:0000256" key="1">
    <source>
        <dbReference type="ARBA" id="ARBA00022555"/>
    </source>
</evidence>
<dbReference type="EC" id="2.1.1.216" evidence="7 9"/>
<protein>
    <recommendedName>
        <fullName evidence="7 9">tRNA (guanine(26)-N(2))-dimethyltransferase</fullName>
        <ecNumber evidence="7 9">2.1.1.216</ecNumber>
    </recommendedName>
</protein>
<dbReference type="GO" id="GO:0002940">
    <property type="term" value="P:tRNA N2-guanine methylation"/>
    <property type="evidence" value="ECO:0007669"/>
    <property type="project" value="TreeGrafter"/>
</dbReference>
<dbReference type="FunFam" id="3.40.50.150:FF:000051">
    <property type="entry name" value="tRNA (guanine(26)-N(2))-dimethyltransferase"/>
    <property type="match status" value="1"/>
</dbReference>
<evidence type="ECO:0000256" key="2">
    <source>
        <dbReference type="ARBA" id="ARBA00022603"/>
    </source>
</evidence>
<dbReference type="PANTHER" id="PTHR10631">
    <property type="entry name" value="N 2 ,N 2 -DIMETHYLGUANOSINE TRNA METHYLTRANSFERASE"/>
    <property type="match status" value="1"/>
</dbReference>
<dbReference type="OrthoDB" id="6349953at2759"/>
<organism evidence="11 12">
    <name type="scientific">Dimorphilus gyrociliatus</name>
    <dbReference type="NCBI Taxonomy" id="2664684"/>
    <lineage>
        <taxon>Eukaryota</taxon>
        <taxon>Metazoa</taxon>
        <taxon>Spiralia</taxon>
        <taxon>Lophotrochozoa</taxon>
        <taxon>Annelida</taxon>
        <taxon>Polychaeta</taxon>
        <taxon>Polychaeta incertae sedis</taxon>
        <taxon>Dinophilidae</taxon>
        <taxon>Dimorphilus</taxon>
    </lineage>
</organism>
<feature type="compositionally biased region" description="Basic residues" evidence="10">
    <location>
        <begin position="475"/>
        <end position="485"/>
    </location>
</feature>
<dbReference type="InterPro" id="IPR042296">
    <property type="entry name" value="tRNA_met_Trm1_C"/>
</dbReference>
<evidence type="ECO:0000256" key="4">
    <source>
        <dbReference type="ARBA" id="ARBA00022691"/>
    </source>
</evidence>
<gene>
    <name evidence="11" type="ORF">DGYR_LOCUS10314</name>
</gene>
<dbReference type="AlphaFoldDB" id="A0A7I8W2W4"/>